<feature type="region of interest" description="Disordered" evidence="3">
    <location>
        <begin position="50"/>
        <end position="125"/>
    </location>
</feature>
<feature type="coiled-coil region" evidence="2">
    <location>
        <begin position="451"/>
        <end position="538"/>
    </location>
</feature>
<feature type="compositionally biased region" description="Acidic residues" evidence="3">
    <location>
        <begin position="102"/>
        <end position="119"/>
    </location>
</feature>
<keyword evidence="2" id="KW-0175">Coiled coil</keyword>
<dbReference type="GeneID" id="105680248"/>
<dbReference type="AlphaFoldDB" id="A0A6P3UL01"/>
<name>A0A6P3UL01_BOMIM</name>
<protein>
    <submittedName>
        <fullName evidence="7">Thyroid receptor-interacting protein 11-like</fullName>
    </submittedName>
</protein>
<dbReference type="InterPro" id="IPR001878">
    <property type="entry name" value="Znf_CCHC"/>
</dbReference>
<dbReference type="Proteomes" id="UP000515180">
    <property type="component" value="Unplaced"/>
</dbReference>
<dbReference type="PROSITE" id="PS50158">
    <property type="entry name" value="ZF_CCHC"/>
    <property type="match status" value="1"/>
</dbReference>
<evidence type="ECO:0000256" key="2">
    <source>
        <dbReference type="SAM" id="Coils"/>
    </source>
</evidence>
<dbReference type="OrthoDB" id="7693469at2759"/>
<feature type="domain" description="CCHC-type" evidence="4">
    <location>
        <begin position="315"/>
        <end position="332"/>
    </location>
</feature>
<dbReference type="GO" id="GO:0003676">
    <property type="term" value="F:nucleic acid binding"/>
    <property type="evidence" value="ECO:0007669"/>
    <property type="project" value="InterPro"/>
</dbReference>
<dbReference type="KEGG" id="bim:105680248"/>
<dbReference type="InterPro" id="IPR003034">
    <property type="entry name" value="SAP_dom"/>
</dbReference>
<evidence type="ECO:0000256" key="3">
    <source>
        <dbReference type="SAM" id="MobiDB-lite"/>
    </source>
</evidence>
<reference evidence="7" key="1">
    <citation type="submission" date="2025-08" db="UniProtKB">
        <authorList>
            <consortium name="RefSeq"/>
        </authorList>
    </citation>
    <scope>IDENTIFICATION</scope>
</reference>
<dbReference type="SMART" id="SM00343">
    <property type="entry name" value="ZnF_C2HC"/>
    <property type="match status" value="1"/>
</dbReference>
<keyword evidence="1" id="KW-0479">Metal-binding</keyword>
<accession>A0A6P3UL01</accession>
<dbReference type="GO" id="GO:0008270">
    <property type="term" value="F:zinc ion binding"/>
    <property type="evidence" value="ECO:0007669"/>
    <property type="project" value="UniProtKB-KW"/>
</dbReference>
<keyword evidence="1" id="KW-0862">Zinc</keyword>
<evidence type="ECO:0000313" key="6">
    <source>
        <dbReference type="Proteomes" id="UP000515180"/>
    </source>
</evidence>
<feature type="compositionally biased region" description="Basic and acidic residues" evidence="3">
    <location>
        <begin position="76"/>
        <end position="101"/>
    </location>
</feature>
<dbReference type="RefSeq" id="XP_012236262.1">
    <property type="nucleotide sequence ID" value="XM_012380839.1"/>
</dbReference>
<evidence type="ECO:0000313" key="7">
    <source>
        <dbReference type="RefSeq" id="XP_012236262.1"/>
    </source>
</evidence>
<evidence type="ECO:0000256" key="1">
    <source>
        <dbReference type="PROSITE-ProRule" id="PRU00047"/>
    </source>
</evidence>
<evidence type="ECO:0000259" key="5">
    <source>
        <dbReference type="PROSITE" id="PS50800"/>
    </source>
</evidence>
<keyword evidence="1" id="KW-0863">Zinc-finger</keyword>
<proteinExistence type="predicted"/>
<feature type="domain" description="SAP" evidence="5">
    <location>
        <begin position="12"/>
        <end position="46"/>
    </location>
</feature>
<dbReference type="PROSITE" id="PS50800">
    <property type="entry name" value="SAP"/>
    <property type="match status" value="1"/>
</dbReference>
<evidence type="ECO:0000259" key="4">
    <source>
        <dbReference type="PROSITE" id="PS50158"/>
    </source>
</evidence>
<sequence length="697" mass="81505">MANYEVEQFSSEENLTMGELRNKLAQMNIPISGARSVLMARLNRALGAGQSNLKEQASSERSAEKRGTCTKPKTKHDRDVDENLGRLRTKELRERLAKEDASSEEETDYESETEDDEKGESERRSVRDGHQNCECCRKTRRRTTLSFQDVQDALEVFTDENNENINQWFRTFEETASMCMWTEEQKVICTKKLMRGSAEIFVNYECHARTWLHHRLQETKKRDDEGCTAYMYRMLGVASHMNMKEAAKMRYIVEGIRDKEVNKAILYGAKSMKELKENLITYEEQKSRIAESSVGLVRAEDNRKYRQSGNVVKYRRCHNCGDKEHVSADCPNKSRGAPQLENRIIKFDSIGAVNVHTMGQFKTEIVIDGFKATLDFDIVPDNYLGHDVLLGIELTEQLEIRVEHKQVKFIQIKKEQRVNHCAVEVSEWNEVLNIDVCSEENDRDKVELDHIGEKQQEIEILRKERDLERERITKAANQADQTEQSLISVVKEYEQYREKMQKTVTDAEVAFSKLLEEKNALALQLEEEKRKFEDLQFRFEEKSGNKDDIQKERSEQCVINTVNENKIKDLEMLLLEERERVGQLERVSIKSFETEEEMTRLRNEVLLRLFVSNATAQETQQIEDLQSRNKTLEESRNNLEDKVQEKRIIIEQCINQKTELQSKLKENQQESAVHKESQKSLRTEIERATKDLEKRIR</sequence>
<dbReference type="InterPro" id="IPR036875">
    <property type="entry name" value="Znf_CCHC_sf"/>
</dbReference>
<feature type="region of interest" description="Disordered" evidence="3">
    <location>
        <begin position="665"/>
        <end position="697"/>
    </location>
</feature>
<dbReference type="SUPFAM" id="SSF57756">
    <property type="entry name" value="Retrovirus zinc finger-like domains"/>
    <property type="match status" value="1"/>
</dbReference>
<feature type="compositionally biased region" description="Basic and acidic residues" evidence="3">
    <location>
        <begin position="57"/>
        <end position="67"/>
    </location>
</feature>
<organism evidence="6 7">
    <name type="scientific">Bombus impatiens</name>
    <name type="common">Bumblebee</name>
    <dbReference type="NCBI Taxonomy" id="132113"/>
    <lineage>
        <taxon>Eukaryota</taxon>
        <taxon>Metazoa</taxon>
        <taxon>Ecdysozoa</taxon>
        <taxon>Arthropoda</taxon>
        <taxon>Hexapoda</taxon>
        <taxon>Insecta</taxon>
        <taxon>Pterygota</taxon>
        <taxon>Neoptera</taxon>
        <taxon>Endopterygota</taxon>
        <taxon>Hymenoptera</taxon>
        <taxon>Apocrita</taxon>
        <taxon>Aculeata</taxon>
        <taxon>Apoidea</taxon>
        <taxon>Anthophila</taxon>
        <taxon>Apidae</taxon>
        <taxon>Bombus</taxon>
        <taxon>Pyrobombus</taxon>
    </lineage>
</organism>
<keyword evidence="6" id="KW-1185">Reference proteome</keyword>
<gene>
    <name evidence="7" type="primary">LOC105680248</name>
</gene>